<dbReference type="RefSeq" id="WP_271091075.1">
    <property type="nucleotide sequence ID" value="NZ_JAPJZH010000011.1"/>
</dbReference>
<keyword evidence="8" id="KW-0249">Electron transport</keyword>
<feature type="transmembrane region" description="Helical" evidence="13">
    <location>
        <begin position="12"/>
        <end position="28"/>
    </location>
</feature>
<keyword evidence="3" id="KW-0813">Transport</keyword>
<dbReference type="EMBL" id="JAPJZH010000011">
    <property type="protein sequence ID" value="MDA4847266.1"/>
    <property type="molecule type" value="Genomic_DNA"/>
</dbReference>
<gene>
    <name evidence="15" type="ORF">OOZ53_18035</name>
</gene>
<evidence type="ECO:0000256" key="4">
    <source>
        <dbReference type="ARBA" id="ARBA00022475"/>
    </source>
</evidence>
<comment type="similarity">
    <text evidence="12">Belongs to the cytochrome b561 family.</text>
</comment>
<keyword evidence="9 13" id="KW-1133">Transmembrane helix</keyword>
<evidence type="ECO:0000256" key="7">
    <source>
        <dbReference type="ARBA" id="ARBA00022723"/>
    </source>
</evidence>
<keyword evidence="5" id="KW-0349">Heme</keyword>
<feature type="domain" description="Cytochrome b561 bacterial/Ni-hydrogenase" evidence="14">
    <location>
        <begin position="3"/>
        <end position="173"/>
    </location>
</feature>
<evidence type="ECO:0000256" key="3">
    <source>
        <dbReference type="ARBA" id="ARBA00022448"/>
    </source>
</evidence>
<accession>A0ABT4VRD6</accession>
<evidence type="ECO:0000256" key="2">
    <source>
        <dbReference type="ARBA" id="ARBA00004651"/>
    </source>
</evidence>
<dbReference type="Gene3D" id="1.20.950.20">
    <property type="entry name" value="Transmembrane di-heme cytochromes, Chain C"/>
    <property type="match status" value="1"/>
</dbReference>
<dbReference type="InterPro" id="IPR016174">
    <property type="entry name" value="Di-haem_cyt_TM"/>
</dbReference>
<evidence type="ECO:0000256" key="9">
    <source>
        <dbReference type="ARBA" id="ARBA00022989"/>
    </source>
</evidence>
<dbReference type="InterPro" id="IPR052168">
    <property type="entry name" value="Cytochrome_b561_oxidase"/>
</dbReference>
<keyword evidence="10" id="KW-0408">Iron</keyword>
<keyword evidence="4" id="KW-1003">Cell membrane</keyword>
<organism evidence="15 16">
    <name type="scientific">Hoeflea poritis</name>
    <dbReference type="NCBI Taxonomy" id="2993659"/>
    <lineage>
        <taxon>Bacteria</taxon>
        <taxon>Pseudomonadati</taxon>
        <taxon>Pseudomonadota</taxon>
        <taxon>Alphaproteobacteria</taxon>
        <taxon>Hyphomicrobiales</taxon>
        <taxon>Rhizobiaceae</taxon>
        <taxon>Hoeflea</taxon>
    </lineage>
</organism>
<evidence type="ECO:0000256" key="13">
    <source>
        <dbReference type="SAM" id="Phobius"/>
    </source>
</evidence>
<protein>
    <submittedName>
        <fullName evidence="15">Cytochrome b</fullName>
    </submittedName>
</protein>
<evidence type="ECO:0000313" key="16">
    <source>
        <dbReference type="Proteomes" id="UP001148313"/>
    </source>
</evidence>
<keyword evidence="16" id="KW-1185">Reference proteome</keyword>
<comment type="cofactor">
    <cofactor evidence="1">
        <name>heme b</name>
        <dbReference type="ChEBI" id="CHEBI:60344"/>
    </cofactor>
</comment>
<dbReference type="SUPFAM" id="SSF81342">
    <property type="entry name" value="Transmembrane di-heme cytochromes"/>
    <property type="match status" value="1"/>
</dbReference>
<dbReference type="Pfam" id="PF01292">
    <property type="entry name" value="Ni_hydr_CYTB"/>
    <property type="match status" value="1"/>
</dbReference>
<keyword evidence="7" id="KW-0479">Metal-binding</keyword>
<evidence type="ECO:0000256" key="5">
    <source>
        <dbReference type="ARBA" id="ARBA00022617"/>
    </source>
</evidence>
<reference evidence="15" key="1">
    <citation type="submission" date="2022-11" db="EMBL/GenBank/DDBJ databases">
        <title>Hoeflea poritis sp. nov., isolated from scleractinian coral Porites lutea.</title>
        <authorList>
            <person name="Zhang G."/>
            <person name="Wei Q."/>
            <person name="Cai L."/>
        </authorList>
    </citation>
    <scope>NUCLEOTIDE SEQUENCE</scope>
    <source>
        <strain evidence="15">E7-10</strain>
    </source>
</reference>
<feature type="transmembrane region" description="Helical" evidence="13">
    <location>
        <begin position="88"/>
        <end position="108"/>
    </location>
</feature>
<sequence length="177" mass="19491">MTYDLISRFNHWIIALAMIGMLAFGIYIEDFAPQGPEAGALLQTHKAIGVLVLVYGLWRVGWRLARGFLEPAAPVPVWQDRIAKLTHWVLIASVILMPLSGMTTSLFGGHDIQMFGLFIIPGFAENKAISEIAADAHGAIANVLIFFIVLHVAGALKHHFVDRDTTLVRMTSGRSTR</sequence>
<dbReference type="PANTHER" id="PTHR30529:SF1">
    <property type="entry name" value="CYTOCHROME B561 HOMOLOG 2"/>
    <property type="match status" value="1"/>
</dbReference>
<keyword evidence="6 13" id="KW-0812">Transmembrane</keyword>
<dbReference type="Proteomes" id="UP001148313">
    <property type="component" value="Unassembled WGS sequence"/>
</dbReference>
<dbReference type="InterPro" id="IPR011577">
    <property type="entry name" value="Cyt_b561_bac/Ni-Hgenase"/>
</dbReference>
<comment type="caution">
    <text evidence="15">The sequence shown here is derived from an EMBL/GenBank/DDBJ whole genome shotgun (WGS) entry which is preliminary data.</text>
</comment>
<evidence type="ECO:0000313" key="15">
    <source>
        <dbReference type="EMBL" id="MDA4847266.1"/>
    </source>
</evidence>
<proteinExistence type="inferred from homology"/>
<name>A0ABT4VRD6_9HYPH</name>
<evidence type="ECO:0000256" key="12">
    <source>
        <dbReference type="ARBA" id="ARBA00037975"/>
    </source>
</evidence>
<evidence type="ECO:0000256" key="10">
    <source>
        <dbReference type="ARBA" id="ARBA00023004"/>
    </source>
</evidence>
<comment type="subcellular location">
    <subcellularLocation>
        <location evidence="2">Cell membrane</location>
        <topology evidence="2">Multi-pass membrane protein</topology>
    </subcellularLocation>
</comment>
<evidence type="ECO:0000256" key="6">
    <source>
        <dbReference type="ARBA" id="ARBA00022692"/>
    </source>
</evidence>
<evidence type="ECO:0000256" key="11">
    <source>
        <dbReference type="ARBA" id="ARBA00023136"/>
    </source>
</evidence>
<dbReference type="PANTHER" id="PTHR30529">
    <property type="entry name" value="CYTOCHROME B561"/>
    <property type="match status" value="1"/>
</dbReference>
<feature type="transmembrane region" description="Helical" evidence="13">
    <location>
        <begin position="40"/>
        <end position="58"/>
    </location>
</feature>
<feature type="transmembrane region" description="Helical" evidence="13">
    <location>
        <begin position="136"/>
        <end position="156"/>
    </location>
</feature>
<evidence type="ECO:0000259" key="14">
    <source>
        <dbReference type="Pfam" id="PF01292"/>
    </source>
</evidence>
<keyword evidence="11 13" id="KW-0472">Membrane</keyword>
<evidence type="ECO:0000256" key="8">
    <source>
        <dbReference type="ARBA" id="ARBA00022982"/>
    </source>
</evidence>
<evidence type="ECO:0000256" key="1">
    <source>
        <dbReference type="ARBA" id="ARBA00001970"/>
    </source>
</evidence>